<dbReference type="EMBL" id="CP007142">
    <property type="protein sequence ID" value="AJQ94907.1"/>
    <property type="molecule type" value="Genomic_DNA"/>
</dbReference>
<evidence type="ECO:0000256" key="7">
    <source>
        <dbReference type="ARBA" id="ARBA00023136"/>
    </source>
</evidence>
<dbReference type="Proteomes" id="UP000032266">
    <property type="component" value="Chromosome"/>
</dbReference>
<keyword evidence="5 8" id="KW-0812">Transmembrane</keyword>
<keyword evidence="3" id="KW-0813">Transport</keyword>
<evidence type="ECO:0000256" key="4">
    <source>
        <dbReference type="ARBA" id="ARBA00022475"/>
    </source>
</evidence>
<evidence type="ECO:0000256" key="2">
    <source>
        <dbReference type="ARBA" id="ARBA00007935"/>
    </source>
</evidence>
<evidence type="ECO:0000256" key="8">
    <source>
        <dbReference type="SAM" id="Phobius"/>
    </source>
</evidence>
<proteinExistence type="inferred from homology"/>
<dbReference type="PANTHER" id="PTHR30472:SF25">
    <property type="entry name" value="ABC TRANSPORTER PERMEASE PROTEIN MJ0876-RELATED"/>
    <property type="match status" value="1"/>
</dbReference>
<dbReference type="OrthoDB" id="9055647at2"/>
<keyword evidence="7 8" id="KW-0472">Membrane</keyword>
<dbReference type="RefSeq" id="WP_144407637.1">
    <property type="nucleotide sequence ID" value="NZ_CP007142.1"/>
</dbReference>
<dbReference type="GO" id="GO:0005886">
    <property type="term" value="C:plasma membrane"/>
    <property type="evidence" value="ECO:0007669"/>
    <property type="project" value="UniProtKB-SubCell"/>
</dbReference>
<dbReference type="PANTHER" id="PTHR30472">
    <property type="entry name" value="FERRIC ENTEROBACTIN TRANSPORT SYSTEM PERMEASE PROTEIN"/>
    <property type="match status" value="1"/>
</dbReference>
<dbReference type="InterPro" id="IPR037294">
    <property type="entry name" value="ABC_BtuC-like"/>
</dbReference>
<name>A0A0C5VJR6_9GAMM</name>
<feature type="transmembrane region" description="Helical" evidence="8">
    <location>
        <begin position="197"/>
        <end position="217"/>
    </location>
</feature>
<evidence type="ECO:0000313" key="10">
    <source>
        <dbReference type="Proteomes" id="UP000032266"/>
    </source>
</evidence>
<feature type="transmembrane region" description="Helical" evidence="8">
    <location>
        <begin position="123"/>
        <end position="144"/>
    </location>
</feature>
<evidence type="ECO:0000256" key="6">
    <source>
        <dbReference type="ARBA" id="ARBA00022989"/>
    </source>
</evidence>
<feature type="transmembrane region" description="Helical" evidence="8">
    <location>
        <begin position="61"/>
        <end position="82"/>
    </location>
</feature>
<keyword evidence="6 8" id="KW-1133">Transmembrane helix</keyword>
<evidence type="ECO:0000313" key="9">
    <source>
        <dbReference type="EMBL" id="AJQ94907.1"/>
    </source>
</evidence>
<feature type="transmembrane region" description="Helical" evidence="8">
    <location>
        <begin position="245"/>
        <end position="270"/>
    </location>
</feature>
<feature type="transmembrane region" description="Helical" evidence="8">
    <location>
        <begin position="312"/>
        <end position="333"/>
    </location>
</feature>
<keyword evidence="10" id="KW-1185">Reference proteome</keyword>
<keyword evidence="4" id="KW-1003">Cell membrane</keyword>
<feature type="transmembrane region" description="Helical" evidence="8">
    <location>
        <begin position="285"/>
        <end position="305"/>
    </location>
</feature>
<feature type="transmembrane region" description="Helical" evidence="8">
    <location>
        <begin position="94"/>
        <end position="117"/>
    </location>
</feature>
<evidence type="ECO:0000256" key="3">
    <source>
        <dbReference type="ARBA" id="ARBA00022448"/>
    </source>
</evidence>
<dbReference type="AlphaFoldDB" id="A0A0C5VJR6"/>
<dbReference type="GO" id="GO:0033214">
    <property type="term" value="P:siderophore-iron import into cell"/>
    <property type="evidence" value="ECO:0007669"/>
    <property type="project" value="TreeGrafter"/>
</dbReference>
<feature type="transmembrane region" description="Helical" evidence="8">
    <location>
        <begin position="156"/>
        <end position="177"/>
    </location>
</feature>
<dbReference type="CDD" id="cd06550">
    <property type="entry name" value="TM_ABC_iron-siderophores_like"/>
    <property type="match status" value="1"/>
</dbReference>
<sequence>MSKQVVWLTGLLAILLITCMASMLLGPVKLGWPMLLQWLTDTDSVPKYASLVFGDVRLTRMLMAILVGAALAMSGAAIQGVFRNPLADPGLIGVSSGAALTAVAVIVLGNGIAQPLIAPLGAMALPIAAFLGGLLVTWFIYLIASASPGNSNTTMILAGIAVSSLCMAATGAMTYAADDSELRTLTFWTLGSFGGTNWQTIKIAAPWIIIGIVLLPLMGRWLNVLLMGENVAGHLGIPISRIRKLIFLLVALCVGASVSVTGMIGFFGLVVPHLIRLSIGPDHRWLLPVSGVAGAVLMLLADLLARTVVAPAELPVGVVTSLLGGPFFLWLIIRFNRGDFRVD</sequence>
<dbReference type="Pfam" id="PF01032">
    <property type="entry name" value="FecCD"/>
    <property type="match status" value="1"/>
</dbReference>
<dbReference type="KEGG" id="gsn:YC6258_02869"/>
<evidence type="ECO:0000256" key="1">
    <source>
        <dbReference type="ARBA" id="ARBA00004651"/>
    </source>
</evidence>
<organism evidence="9 10">
    <name type="scientific">Gynuella sunshinyii YC6258</name>
    <dbReference type="NCBI Taxonomy" id="1445510"/>
    <lineage>
        <taxon>Bacteria</taxon>
        <taxon>Pseudomonadati</taxon>
        <taxon>Pseudomonadota</taxon>
        <taxon>Gammaproteobacteria</taxon>
        <taxon>Oceanospirillales</taxon>
        <taxon>Saccharospirillaceae</taxon>
        <taxon>Gynuella</taxon>
    </lineage>
</organism>
<protein>
    <submittedName>
        <fullName evidence="9">ABC-type Fe3+-siderophore transport system, permease component</fullName>
    </submittedName>
</protein>
<evidence type="ECO:0000256" key="5">
    <source>
        <dbReference type="ARBA" id="ARBA00022692"/>
    </source>
</evidence>
<dbReference type="Gene3D" id="1.10.3470.10">
    <property type="entry name" value="ABC transporter involved in vitamin B12 uptake, BtuC"/>
    <property type="match status" value="1"/>
</dbReference>
<dbReference type="FunFam" id="1.10.3470.10:FF:000001">
    <property type="entry name" value="Vitamin B12 ABC transporter permease BtuC"/>
    <property type="match status" value="1"/>
</dbReference>
<comment type="subcellular location">
    <subcellularLocation>
        <location evidence="1">Cell membrane</location>
        <topology evidence="1">Multi-pass membrane protein</topology>
    </subcellularLocation>
</comment>
<dbReference type="STRING" id="1445510.YC6258_02869"/>
<accession>A0A0C5VJR6</accession>
<dbReference type="HOGENOM" id="CLU_013016_0_3_6"/>
<dbReference type="GO" id="GO:0022857">
    <property type="term" value="F:transmembrane transporter activity"/>
    <property type="evidence" value="ECO:0007669"/>
    <property type="project" value="InterPro"/>
</dbReference>
<reference evidence="9 10" key="1">
    <citation type="submission" date="2014-01" db="EMBL/GenBank/DDBJ databases">
        <title>Full genme sequencing of cellulolytic bacterium Gynuella sunshinyii YC6258T gen. nov., sp. nov.</title>
        <authorList>
            <person name="Khan H."/>
            <person name="Chung E.J."/>
            <person name="Chung Y.R."/>
        </authorList>
    </citation>
    <scope>NUCLEOTIDE SEQUENCE [LARGE SCALE GENOMIC DNA]</scope>
    <source>
        <strain evidence="9 10">YC6258</strain>
    </source>
</reference>
<gene>
    <name evidence="9" type="ORF">YC6258_02869</name>
</gene>
<dbReference type="InterPro" id="IPR000522">
    <property type="entry name" value="ABC_transptr_permease_BtuC"/>
</dbReference>
<dbReference type="SUPFAM" id="SSF81345">
    <property type="entry name" value="ABC transporter involved in vitamin B12 uptake, BtuC"/>
    <property type="match status" value="1"/>
</dbReference>
<comment type="similarity">
    <text evidence="2">Belongs to the binding-protein-dependent transport system permease family. FecCD subfamily.</text>
</comment>